<organism evidence="3 4">
    <name type="scientific">Oryza sativa subsp. japonica</name>
    <name type="common">Rice</name>
    <dbReference type="NCBI Taxonomy" id="39947"/>
    <lineage>
        <taxon>Eukaryota</taxon>
        <taxon>Viridiplantae</taxon>
        <taxon>Streptophyta</taxon>
        <taxon>Embryophyta</taxon>
        <taxon>Tracheophyta</taxon>
        <taxon>Spermatophyta</taxon>
        <taxon>Magnoliopsida</taxon>
        <taxon>Liliopsida</taxon>
        <taxon>Poales</taxon>
        <taxon>Poaceae</taxon>
        <taxon>BOP clade</taxon>
        <taxon>Oryzoideae</taxon>
        <taxon>Oryzeae</taxon>
        <taxon>Oryzinae</taxon>
        <taxon>Oryza</taxon>
        <taxon>Oryza sativa</taxon>
    </lineage>
</organism>
<dbReference type="EMBL" id="AP003577">
    <property type="protein sequence ID" value="BAD45348.1"/>
    <property type="molecule type" value="Genomic_DNA"/>
</dbReference>
<evidence type="ECO:0000313" key="2">
    <source>
        <dbReference type="EMBL" id="BAD45246.1"/>
    </source>
</evidence>
<accession>Q656B9</accession>
<evidence type="ECO:0000256" key="1">
    <source>
        <dbReference type="SAM" id="MobiDB-lite"/>
    </source>
</evidence>
<name>Q656B9_ORYSJ</name>
<dbReference type="EMBL" id="AP003521">
    <property type="protein sequence ID" value="BAD45246.1"/>
    <property type="molecule type" value="Genomic_DNA"/>
</dbReference>
<dbReference type="AlphaFoldDB" id="Q656B9"/>
<gene>
    <name evidence="2" type="ORF">P0025G03.1</name>
    <name evidence="3" type="ORF">P0664F03.34</name>
</gene>
<sequence>MWNGIVRCQYFESLYNQCLYKTDSVKSFAQREFEDCFQLPLSSQSYEEFSVLQELLQRLLLSNASGDACLSFGITVHILRKAGHAPSPCRARLRSPPFESDSLPPSPTPSRTPPFPNIVFSYFFSKSESETPETKTETNSIETENRAKMNRRGYGNKNLSEYKNPLN</sequence>
<feature type="compositionally biased region" description="Basic and acidic residues" evidence="1">
    <location>
        <begin position="127"/>
        <end position="136"/>
    </location>
</feature>
<feature type="region of interest" description="Disordered" evidence="1">
    <location>
        <begin position="84"/>
        <end position="167"/>
    </location>
</feature>
<reference evidence="3" key="2">
    <citation type="submission" date="2001-05" db="EMBL/GenBank/DDBJ databases">
        <title>Oryza sativa nipponbare(GA3) genomic DNA, chromosome 6, PAC clone:P0664F03.</title>
        <authorList>
            <person name="Sasaki T."/>
            <person name="Matsumoto T."/>
            <person name="Yamamoto K."/>
        </authorList>
    </citation>
    <scope>NUCLEOTIDE SEQUENCE</scope>
</reference>
<reference evidence="2" key="1">
    <citation type="submission" date="2001-04" db="EMBL/GenBank/DDBJ databases">
        <title>Oryza sativa nipponbare(GA3) genomic DNA, chromosome 6, PAC clone:P0025G03.</title>
        <authorList>
            <person name="Sasaki T."/>
            <person name="Matsumoto T."/>
            <person name="Yamamoto K."/>
        </authorList>
    </citation>
    <scope>NUCLEOTIDE SEQUENCE</scope>
</reference>
<dbReference type="Proteomes" id="UP000000763">
    <property type="component" value="Chromosome 6"/>
</dbReference>
<proteinExistence type="predicted"/>
<feature type="compositionally biased region" description="Pro residues" evidence="1">
    <location>
        <begin position="104"/>
        <end position="116"/>
    </location>
</feature>
<reference evidence="4" key="3">
    <citation type="journal article" date="2005" name="Nature">
        <title>The map-based sequence of the rice genome.</title>
        <authorList>
            <consortium name="International rice genome sequencing project (IRGSP)"/>
            <person name="Matsumoto T."/>
            <person name="Wu J."/>
            <person name="Kanamori H."/>
            <person name="Katayose Y."/>
            <person name="Fujisawa M."/>
            <person name="Namiki N."/>
            <person name="Mizuno H."/>
            <person name="Yamamoto K."/>
            <person name="Antonio B.A."/>
            <person name="Baba T."/>
            <person name="Sakata K."/>
            <person name="Nagamura Y."/>
            <person name="Aoki H."/>
            <person name="Arikawa K."/>
            <person name="Arita K."/>
            <person name="Bito T."/>
            <person name="Chiden Y."/>
            <person name="Fujitsuka N."/>
            <person name="Fukunaka R."/>
            <person name="Hamada M."/>
            <person name="Harada C."/>
            <person name="Hayashi A."/>
            <person name="Hijishita S."/>
            <person name="Honda M."/>
            <person name="Hosokawa S."/>
            <person name="Ichikawa Y."/>
            <person name="Idonuma A."/>
            <person name="Iijima M."/>
            <person name="Ikeda M."/>
            <person name="Ikeno M."/>
            <person name="Ito K."/>
            <person name="Ito S."/>
            <person name="Ito T."/>
            <person name="Ito Y."/>
            <person name="Ito Y."/>
            <person name="Iwabuchi A."/>
            <person name="Kamiya K."/>
            <person name="Karasawa W."/>
            <person name="Kurita K."/>
            <person name="Katagiri S."/>
            <person name="Kikuta A."/>
            <person name="Kobayashi H."/>
            <person name="Kobayashi N."/>
            <person name="Machita K."/>
            <person name="Maehara T."/>
            <person name="Masukawa M."/>
            <person name="Mizubayashi T."/>
            <person name="Mukai Y."/>
            <person name="Nagasaki H."/>
            <person name="Nagata Y."/>
            <person name="Naito S."/>
            <person name="Nakashima M."/>
            <person name="Nakama Y."/>
            <person name="Nakamichi Y."/>
            <person name="Nakamura M."/>
            <person name="Meguro A."/>
            <person name="Negishi M."/>
            <person name="Ohta I."/>
            <person name="Ohta T."/>
            <person name="Okamoto M."/>
            <person name="Ono N."/>
            <person name="Saji S."/>
            <person name="Sakaguchi M."/>
            <person name="Sakai K."/>
            <person name="Shibata M."/>
            <person name="Shimokawa T."/>
            <person name="Song J."/>
            <person name="Takazaki Y."/>
            <person name="Terasawa K."/>
            <person name="Tsugane M."/>
            <person name="Tsuji K."/>
            <person name="Ueda S."/>
            <person name="Waki K."/>
            <person name="Yamagata H."/>
            <person name="Yamamoto M."/>
            <person name="Yamamoto S."/>
            <person name="Yamane H."/>
            <person name="Yoshiki S."/>
            <person name="Yoshihara R."/>
            <person name="Yukawa K."/>
            <person name="Zhong H."/>
            <person name="Yano M."/>
            <person name="Yuan Q."/>
            <person name="Ouyang S."/>
            <person name="Liu J."/>
            <person name="Jones K.M."/>
            <person name="Gansberger K."/>
            <person name="Moffat K."/>
            <person name="Hill J."/>
            <person name="Bera J."/>
            <person name="Fadrosh D."/>
            <person name="Jin S."/>
            <person name="Johri S."/>
            <person name="Kim M."/>
            <person name="Overton L."/>
            <person name="Reardon M."/>
            <person name="Tsitrin T."/>
            <person name="Vuong H."/>
            <person name="Weaver B."/>
            <person name="Ciecko A."/>
            <person name="Tallon L."/>
            <person name="Jackson J."/>
            <person name="Pai G."/>
            <person name="Aken S.V."/>
            <person name="Utterback T."/>
            <person name="Reidmuller S."/>
            <person name="Feldblyum T."/>
            <person name="Hsiao J."/>
            <person name="Zismann V."/>
            <person name="Iobst S."/>
            <person name="de Vazeille A.R."/>
            <person name="Buell C.R."/>
            <person name="Ying K."/>
            <person name="Li Y."/>
            <person name="Lu T."/>
            <person name="Huang Y."/>
            <person name="Zhao Q."/>
            <person name="Feng Q."/>
            <person name="Zhang L."/>
            <person name="Zhu J."/>
            <person name="Weng Q."/>
            <person name="Mu J."/>
            <person name="Lu Y."/>
            <person name="Fan D."/>
            <person name="Liu Y."/>
            <person name="Guan J."/>
            <person name="Zhang Y."/>
            <person name="Yu S."/>
            <person name="Liu X."/>
            <person name="Zhang Y."/>
            <person name="Hong G."/>
            <person name="Han B."/>
            <person name="Choisne N."/>
            <person name="Demange N."/>
            <person name="Orjeda G."/>
            <person name="Samain S."/>
            <person name="Cattolico L."/>
            <person name="Pelletier E."/>
            <person name="Couloux A."/>
            <person name="Segurens B."/>
            <person name="Wincker P."/>
            <person name="D'Hont A."/>
            <person name="Scarpelli C."/>
            <person name="Weissenbach J."/>
            <person name="Salanoubat M."/>
            <person name="Quetier F."/>
            <person name="Yu Y."/>
            <person name="Kim H.R."/>
            <person name="Rambo T."/>
            <person name="Currie J."/>
            <person name="Collura K."/>
            <person name="Luo M."/>
            <person name="Yang T."/>
            <person name="Ammiraju J.S.S."/>
            <person name="Engler F."/>
            <person name="Soderlund C."/>
            <person name="Wing R.A."/>
            <person name="Palmer L.E."/>
            <person name="de la Bastide M."/>
            <person name="Spiegel L."/>
            <person name="Nascimento L."/>
            <person name="Zutavern T."/>
            <person name="O'Shaughnessy A."/>
            <person name="Dike S."/>
            <person name="Dedhia N."/>
            <person name="Preston R."/>
            <person name="Balija V."/>
            <person name="McCombie W.R."/>
            <person name="Chow T."/>
            <person name="Chen H."/>
            <person name="Chung M."/>
            <person name="Chen C."/>
            <person name="Shaw J."/>
            <person name="Wu H."/>
            <person name="Hsiao K."/>
            <person name="Chao Y."/>
            <person name="Chu M."/>
            <person name="Cheng C."/>
            <person name="Hour A."/>
            <person name="Lee P."/>
            <person name="Lin S."/>
            <person name="Lin Y."/>
            <person name="Liou J."/>
            <person name="Liu S."/>
            <person name="Hsing Y."/>
            <person name="Raghuvanshi S."/>
            <person name="Mohanty A."/>
            <person name="Bharti A.K."/>
            <person name="Gaur A."/>
            <person name="Gupta V."/>
            <person name="Kumar D."/>
            <person name="Ravi V."/>
            <person name="Vij S."/>
            <person name="Kapur A."/>
            <person name="Khurana P."/>
            <person name="Khurana P."/>
            <person name="Khurana J.P."/>
            <person name="Tyagi A.K."/>
            <person name="Gaikwad K."/>
            <person name="Singh A."/>
            <person name="Dalal V."/>
            <person name="Srivastava S."/>
            <person name="Dixit A."/>
            <person name="Pal A.K."/>
            <person name="Ghazi I.A."/>
            <person name="Yadav M."/>
            <person name="Pandit A."/>
            <person name="Bhargava A."/>
            <person name="Sureshbabu K."/>
            <person name="Batra K."/>
            <person name="Sharma T.R."/>
            <person name="Mohapatra T."/>
            <person name="Singh N.K."/>
            <person name="Messing J."/>
            <person name="Nelson A.B."/>
            <person name="Fuks G."/>
            <person name="Kavchok S."/>
            <person name="Keizer G."/>
            <person name="Linton E."/>
            <person name="Llaca V."/>
            <person name="Song R."/>
            <person name="Tanyolac B."/>
            <person name="Young S."/>
            <person name="Ho-Il K."/>
            <person name="Hahn J.H."/>
            <person name="Sangsakoo G."/>
            <person name="Vanavichit A."/>
            <person name="de Mattos Luiz.A.T."/>
            <person name="Zimmer P.D."/>
            <person name="Malone G."/>
            <person name="Dellagostin O."/>
            <person name="de Oliveira A.C."/>
            <person name="Bevan M."/>
            <person name="Bancroft I."/>
            <person name="Minx P."/>
            <person name="Cordum H."/>
            <person name="Wilson R."/>
            <person name="Cheng Z."/>
            <person name="Jin W."/>
            <person name="Jiang J."/>
            <person name="Leong S.A."/>
            <person name="Iwama H."/>
            <person name="Gojobori T."/>
            <person name="Itoh T."/>
            <person name="Niimura Y."/>
            <person name="Fujii Y."/>
            <person name="Habara T."/>
            <person name="Sakai H."/>
            <person name="Sato Y."/>
            <person name="Wilson G."/>
            <person name="Kumar K."/>
            <person name="McCouch S."/>
            <person name="Juretic N."/>
            <person name="Hoen D."/>
            <person name="Wright S."/>
            <person name="Bruskiewich R."/>
            <person name="Bureau T."/>
            <person name="Miyao A."/>
            <person name="Hirochika H."/>
            <person name="Nishikawa T."/>
            <person name="Kadowaki K."/>
            <person name="Sugiura M."/>
            <person name="Burr B."/>
            <person name="Sasaki T."/>
        </authorList>
    </citation>
    <scope>NUCLEOTIDE SEQUENCE [LARGE SCALE GENOMIC DNA]</scope>
    <source>
        <strain evidence="4">cv. Nipponbare</strain>
    </source>
</reference>
<feature type="compositionally biased region" description="Polar residues" evidence="1">
    <location>
        <begin position="157"/>
        <end position="167"/>
    </location>
</feature>
<evidence type="ECO:0000313" key="4">
    <source>
        <dbReference type="Proteomes" id="UP000000763"/>
    </source>
</evidence>
<evidence type="ECO:0000313" key="3">
    <source>
        <dbReference type="EMBL" id="BAD45348.1"/>
    </source>
</evidence>
<reference evidence="4" key="4">
    <citation type="journal article" date="2008" name="Nucleic Acids Res.">
        <title>The rice annotation project database (RAP-DB): 2008 update.</title>
        <authorList>
            <consortium name="The rice annotation project (RAP)"/>
        </authorList>
    </citation>
    <scope>GENOME REANNOTATION</scope>
    <source>
        <strain evidence="4">cv. Nipponbare</strain>
    </source>
</reference>
<protein>
    <submittedName>
        <fullName evidence="3">Uncharacterized protein</fullName>
    </submittedName>
</protein>